<dbReference type="PRINTS" id="PR00751">
    <property type="entry name" value="THYROLIBRINR"/>
</dbReference>
<dbReference type="STRING" id="9669.ENSMPUP00000008152"/>
<keyword evidence="6" id="KW-0675">Receptor</keyword>
<dbReference type="GO" id="GO:0016020">
    <property type="term" value="C:membrane"/>
    <property type="evidence" value="ECO:0007669"/>
    <property type="project" value="UniProtKB-SubCell"/>
</dbReference>
<dbReference type="GeneTree" id="ENSGT00940000169624"/>
<dbReference type="GO" id="GO:0004997">
    <property type="term" value="F:thyrotropin-releasing hormone receptor activity"/>
    <property type="evidence" value="ECO:0007669"/>
    <property type="project" value="InterPro"/>
</dbReference>
<evidence type="ECO:0000256" key="1">
    <source>
        <dbReference type="ARBA" id="ARBA00004100"/>
    </source>
</evidence>
<dbReference type="InterPro" id="IPR000276">
    <property type="entry name" value="GPCR_Rhodpsn"/>
</dbReference>
<feature type="transmembrane region" description="Helical" evidence="9">
    <location>
        <begin position="139"/>
        <end position="159"/>
    </location>
</feature>
<dbReference type="Ensembl" id="ENSMPUT00000008281.1">
    <property type="protein sequence ID" value="ENSMPUP00000008152.1"/>
    <property type="gene ID" value="ENSMPUG00000008212.1"/>
</dbReference>
<evidence type="ECO:0000256" key="3">
    <source>
        <dbReference type="ARBA" id="ARBA00018873"/>
    </source>
</evidence>
<evidence type="ECO:0000256" key="4">
    <source>
        <dbReference type="ARBA" id="ARBA00022692"/>
    </source>
</evidence>
<keyword evidence="4 9" id="KW-0812">Transmembrane</keyword>
<feature type="transmembrane region" description="Helical" evidence="9">
    <location>
        <begin position="188"/>
        <end position="206"/>
    </location>
</feature>
<dbReference type="PRINTS" id="PR01846">
    <property type="entry name" value="TRHRFAMILY"/>
</dbReference>
<dbReference type="OMA" id="RSIALCH"/>
<feature type="transmembrane region" description="Helical" evidence="9">
    <location>
        <begin position="25"/>
        <end position="50"/>
    </location>
</feature>
<dbReference type="EMBL" id="AEYP01035146">
    <property type="status" value="NOT_ANNOTATED_CDS"/>
    <property type="molecule type" value="Genomic_DNA"/>
</dbReference>
<feature type="domain" description="G-protein coupled receptors family 1 profile" evidence="10">
    <location>
        <begin position="41"/>
        <end position="207"/>
    </location>
</feature>
<dbReference type="InterPro" id="IPR002120">
    <property type="entry name" value="TRH_rcpt_1"/>
</dbReference>
<comment type="subcellular location">
    <subcellularLocation>
        <location evidence="2">Membrane</location>
    </subcellularLocation>
</comment>
<dbReference type="InParanoid" id="M3Y9Z5"/>
<keyword evidence="6" id="KW-0807">Transducer</keyword>
<evidence type="ECO:0000256" key="7">
    <source>
        <dbReference type="ARBA" id="ARBA00023136"/>
    </source>
</evidence>
<dbReference type="PANTHER" id="PTHR46061:SF5">
    <property type="entry name" value="THYROTROPIN-RELEASING HORMONE RECEPTOR"/>
    <property type="match status" value="1"/>
</dbReference>
<dbReference type="Pfam" id="PF00001">
    <property type="entry name" value="7tm_1"/>
    <property type="match status" value="1"/>
</dbReference>
<name>M3Y9Z5_MUSPF</name>
<protein>
    <recommendedName>
        <fullName evidence="3">Thyrotropin-releasing hormone receptor</fullName>
    </recommendedName>
    <alternativeName>
        <fullName evidence="8">Thyroliberin receptor</fullName>
    </alternativeName>
</protein>
<dbReference type="PROSITE" id="PS50262">
    <property type="entry name" value="G_PROTEIN_RECEP_F1_2"/>
    <property type="match status" value="1"/>
</dbReference>
<proteinExistence type="predicted"/>
<dbReference type="AlphaFoldDB" id="M3Y9Z5"/>
<accession>M3Y9Z5</accession>
<feature type="transmembrane region" description="Helical" evidence="9">
    <location>
        <begin position="97"/>
        <end position="118"/>
    </location>
</feature>
<keyword evidence="5 9" id="KW-1133">Transmembrane helix</keyword>
<sequence>LSSPLSVSGSGGRGEAVLGLTKDKIVSVFLVLLVGVAGVEGIAMAVLMVLTTCDMHSTTYCSLVSLLAGLVLLAAGLPNISDSLAGQCVYGCAGCLAIIYLWCLGLSVSSCPILAFMVERSIALCHPMWAQTLCTMAQAERITAAAWVMYVYCLLWFSLVDLPGSESHGPQCGYRAARSLHLPSTCDFTFFLVTPLLEAAILYGLIG</sequence>
<dbReference type="GO" id="GO:0007200">
    <property type="term" value="P:phospholipase C-activating G protein-coupled receptor signaling pathway"/>
    <property type="evidence" value="ECO:0007669"/>
    <property type="project" value="TreeGrafter"/>
</dbReference>
<reference evidence="11" key="1">
    <citation type="submission" date="2024-06" db="UniProtKB">
        <authorList>
            <consortium name="Ensembl"/>
        </authorList>
    </citation>
    <scope>IDENTIFICATION</scope>
</reference>
<feature type="transmembrane region" description="Helical" evidence="9">
    <location>
        <begin position="57"/>
        <end position="77"/>
    </location>
</feature>
<evidence type="ECO:0000256" key="6">
    <source>
        <dbReference type="ARBA" id="ARBA00023040"/>
    </source>
</evidence>
<dbReference type="InterPro" id="IPR017452">
    <property type="entry name" value="GPCR_Rhodpsn_7TM"/>
</dbReference>
<organism evidence="11">
    <name type="scientific">Mustela putorius furo</name>
    <name type="common">European domestic ferret</name>
    <name type="synonym">Mustela furo</name>
    <dbReference type="NCBI Taxonomy" id="9669"/>
    <lineage>
        <taxon>Eukaryota</taxon>
        <taxon>Metazoa</taxon>
        <taxon>Chordata</taxon>
        <taxon>Craniata</taxon>
        <taxon>Vertebrata</taxon>
        <taxon>Euteleostomi</taxon>
        <taxon>Mammalia</taxon>
        <taxon>Eutheria</taxon>
        <taxon>Laurasiatheria</taxon>
        <taxon>Carnivora</taxon>
        <taxon>Caniformia</taxon>
        <taxon>Musteloidea</taxon>
        <taxon>Mustelidae</taxon>
        <taxon>Mustelinae</taxon>
        <taxon>Mustela</taxon>
    </lineage>
</organism>
<comment type="function">
    <text evidence="1">Receptor for thyrotropin-releasing hormone (TRH). Upon ligand binding, this G-protein-coupled receptor triggers activation of the phosphatidylinositol (IP3)-calcium-protein kinase C (PKC) pathway.</text>
</comment>
<dbReference type="HOGENOM" id="CLU_009579_6_5_1"/>
<keyword evidence="6" id="KW-0297">G-protein coupled receptor</keyword>
<keyword evidence="7 9" id="KW-0472">Membrane</keyword>
<evidence type="ECO:0000256" key="5">
    <source>
        <dbReference type="ARBA" id="ARBA00022989"/>
    </source>
</evidence>
<evidence type="ECO:0000256" key="8">
    <source>
        <dbReference type="ARBA" id="ARBA00032251"/>
    </source>
</evidence>
<dbReference type="PANTHER" id="PTHR46061">
    <property type="entry name" value="THYROTROPIN-RELEASING HORMONE RECEPTOR"/>
    <property type="match status" value="1"/>
</dbReference>
<evidence type="ECO:0000313" key="11">
    <source>
        <dbReference type="Ensembl" id="ENSMPUP00000008152.1"/>
    </source>
</evidence>
<evidence type="ECO:0000259" key="10">
    <source>
        <dbReference type="PROSITE" id="PS50262"/>
    </source>
</evidence>
<dbReference type="eggNOG" id="KOG3656">
    <property type="taxonomic scope" value="Eukaryota"/>
</dbReference>
<evidence type="ECO:0000256" key="2">
    <source>
        <dbReference type="ARBA" id="ARBA00004370"/>
    </source>
</evidence>
<dbReference type="Gene3D" id="1.20.1070.10">
    <property type="entry name" value="Rhodopsin 7-helix transmembrane proteins"/>
    <property type="match status" value="1"/>
</dbReference>
<dbReference type="SUPFAM" id="SSF81321">
    <property type="entry name" value="Family A G protein-coupled receptor-like"/>
    <property type="match status" value="1"/>
</dbReference>
<evidence type="ECO:0000256" key="9">
    <source>
        <dbReference type="SAM" id="Phobius"/>
    </source>
</evidence>